<dbReference type="GO" id="GO:0005886">
    <property type="term" value="C:plasma membrane"/>
    <property type="evidence" value="ECO:0007669"/>
    <property type="project" value="UniProtKB-SubCell"/>
</dbReference>
<evidence type="ECO:0000256" key="10">
    <source>
        <dbReference type="ARBA" id="ARBA00023136"/>
    </source>
</evidence>
<protein>
    <submittedName>
        <fullName evidence="12">MFS transporter</fullName>
    </submittedName>
</protein>
<evidence type="ECO:0000256" key="8">
    <source>
        <dbReference type="ARBA" id="ARBA00022692"/>
    </source>
</evidence>
<dbReference type="AlphaFoldDB" id="A0A0K1E5B7"/>
<feature type="transmembrane region" description="Helical" evidence="11">
    <location>
        <begin position="314"/>
        <end position="332"/>
    </location>
</feature>
<dbReference type="GO" id="GO:1904659">
    <property type="term" value="P:D-glucose transmembrane transport"/>
    <property type="evidence" value="ECO:0007669"/>
    <property type="project" value="InterPro"/>
</dbReference>
<feature type="transmembrane region" description="Helical" evidence="11">
    <location>
        <begin position="201"/>
        <end position="220"/>
    </location>
</feature>
<proteinExistence type="inferred from homology"/>
<dbReference type="Pfam" id="PF07690">
    <property type="entry name" value="MFS_1"/>
    <property type="match status" value="1"/>
</dbReference>
<feature type="transmembrane region" description="Helical" evidence="11">
    <location>
        <begin position="247"/>
        <end position="268"/>
    </location>
</feature>
<dbReference type="SUPFAM" id="SSF103473">
    <property type="entry name" value="MFS general substrate transporter"/>
    <property type="match status" value="1"/>
</dbReference>
<evidence type="ECO:0000256" key="1">
    <source>
        <dbReference type="ARBA" id="ARBA00003321"/>
    </source>
</evidence>
<dbReference type="Gene3D" id="1.20.1250.20">
    <property type="entry name" value="MFS general substrate transporter like domains"/>
    <property type="match status" value="2"/>
</dbReference>
<feature type="transmembrane region" description="Helical" evidence="11">
    <location>
        <begin position="20"/>
        <end position="41"/>
    </location>
</feature>
<name>A0A0K1E5B7_CHOCO</name>
<keyword evidence="10 11" id="KW-0472">Membrane</keyword>
<keyword evidence="5" id="KW-1003">Cell membrane</keyword>
<dbReference type="PANTHER" id="PTHR43702:SF3">
    <property type="entry name" value="PROTEIN TSGA"/>
    <property type="match status" value="1"/>
</dbReference>
<keyword evidence="6" id="KW-0997">Cell inner membrane</keyword>
<dbReference type="CDD" id="cd17394">
    <property type="entry name" value="MFS_FucP_like"/>
    <property type="match status" value="1"/>
</dbReference>
<dbReference type="STRING" id="52.CMC5_001740"/>
<dbReference type="PANTHER" id="PTHR43702">
    <property type="entry name" value="L-FUCOSE-PROTON SYMPORTER"/>
    <property type="match status" value="1"/>
</dbReference>
<dbReference type="InterPro" id="IPR050375">
    <property type="entry name" value="MFS_TsgA-like"/>
</dbReference>
<dbReference type="EMBL" id="CP012159">
    <property type="protein sequence ID" value="AKT36061.1"/>
    <property type="molecule type" value="Genomic_DNA"/>
</dbReference>
<comment type="similarity">
    <text evidence="3">Belongs to the major facilitator superfamily. FHS transporter (TC 2.A.1.7) family.</text>
</comment>
<dbReference type="RefSeq" id="WP_050428637.1">
    <property type="nucleotide sequence ID" value="NZ_CP012159.1"/>
</dbReference>
<organism evidence="12 13">
    <name type="scientific">Chondromyces crocatus</name>
    <dbReference type="NCBI Taxonomy" id="52"/>
    <lineage>
        <taxon>Bacteria</taxon>
        <taxon>Pseudomonadati</taxon>
        <taxon>Myxococcota</taxon>
        <taxon>Polyangia</taxon>
        <taxon>Polyangiales</taxon>
        <taxon>Polyangiaceae</taxon>
        <taxon>Chondromyces</taxon>
    </lineage>
</organism>
<dbReference type="KEGG" id="ccro:CMC5_001740"/>
<evidence type="ECO:0000256" key="2">
    <source>
        <dbReference type="ARBA" id="ARBA00004429"/>
    </source>
</evidence>
<keyword evidence="7" id="KW-0762">Sugar transport</keyword>
<evidence type="ECO:0000256" key="4">
    <source>
        <dbReference type="ARBA" id="ARBA00022448"/>
    </source>
</evidence>
<dbReference type="OrthoDB" id="9795150at2"/>
<keyword evidence="13" id="KW-1185">Reference proteome</keyword>
<dbReference type="GO" id="GO:0055056">
    <property type="term" value="F:D-glucose transmembrane transporter activity"/>
    <property type="evidence" value="ECO:0007669"/>
    <property type="project" value="InterPro"/>
</dbReference>
<evidence type="ECO:0000256" key="11">
    <source>
        <dbReference type="SAM" id="Phobius"/>
    </source>
</evidence>
<evidence type="ECO:0000256" key="9">
    <source>
        <dbReference type="ARBA" id="ARBA00022989"/>
    </source>
</evidence>
<feature type="transmembrane region" description="Helical" evidence="11">
    <location>
        <begin position="82"/>
        <end position="102"/>
    </location>
</feature>
<evidence type="ECO:0000256" key="5">
    <source>
        <dbReference type="ARBA" id="ARBA00022475"/>
    </source>
</evidence>
<gene>
    <name evidence="12" type="ORF">CMC5_001740</name>
</gene>
<dbReference type="InterPro" id="IPR011701">
    <property type="entry name" value="MFS"/>
</dbReference>
<feature type="transmembrane region" description="Helical" evidence="11">
    <location>
        <begin position="48"/>
        <end position="70"/>
    </location>
</feature>
<dbReference type="InterPro" id="IPR036259">
    <property type="entry name" value="MFS_trans_sf"/>
</dbReference>
<feature type="transmembrane region" description="Helical" evidence="11">
    <location>
        <begin position="288"/>
        <end position="307"/>
    </location>
</feature>
<keyword evidence="4" id="KW-0813">Transport</keyword>
<keyword evidence="9 11" id="KW-1133">Transmembrane helix</keyword>
<feature type="transmembrane region" description="Helical" evidence="11">
    <location>
        <begin position="109"/>
        <end position="131"/>
    </location>
</feature>
<reference evidence="12 13" key="1">
    <citation type="submission" date="2015-07" db="EMBL/GenBank/DDBJ databases">
        <title>Genome analysis of myxobacterium Chondromyces crocatus Cm c5 reveals a high potential for natural compound synthesis and the genetic basis for the loss of fruiting body formation.</title>
        <authorList>
            <person name="Zaburannyi N."/>
            <person name="Bunk B."/>
            <person name="Maier J."/>
            <person name="Overmann J."/>
            <person name="Mueller R."/>
        </authorList>
    </citation>
    <scope>NUCLEOTIDE SEQUENCE [LARGE SCALE GENOMIC DNA]</scope>
    <source>
        <strain evidence="12 13">Cm c5</strain>
    </source>
</reference>
<feature type="transmembrane region" description="Helical" evidence="11">
    <location>
        <begin position="398"/>
        <end position="417"/>
    </location>
</feature>
<dbReference type="NCBIfam" id="TIGR01272">
    <property type="entry name" value="gluP"/>
    <property type="match status" value="1"/>
</dbReference>
<keyword evidence="8 11" id="KW-0812">Transmembrane</keyword>
<sequence length="429" mass="44358">MEHVTGARPTAQASGGARWLTPFVLALFFAWGFATVLVDALVPKLKGLFALSYAEVMLTQFCFFLAYLVVSLPASQVLSRVGYLRSVVAGLAIMAAGCLMFAPAARLGLYPGFLLALFVMASGITLLQVAANPLMALLGAPETAPSRLTFAQFFNAAGTAIGPHVGATLILAGGIVTPDPATLTAAQLAAVRQHEAQAVQVPFLLIAAGLLVLAALFWLARNAMGSARAEHPGGLAATLKLLRRPRLAFAVLSIFVYVGAEVAIGSLLTNYLMLPRTLGLPPMEAGRLVSFYWGGAMVGRLLGGFVLRRFAPGTTLCACAVAAATLVGVSVATSGIVAGYTLIAVGLFNSVMFPTIFTLGLEGMGEETPQASGLICMAIVGGAVIPLLTGVAADHTSLSTALLCPLSCYLWIAVYGLRSRLDTIAVSGG</sequence>
<evidence type="ECO:0000313" key="13">
    <source>
        <dbReference type="Proteomes" id="UP000067626"/>
    </source>
</evidence>
<dbReference type="GO" id="GO:0005354">
    <property type="term" value="F:galactose transmembrane transporter activity"/>
    <property type="evidence" value="ECO:0007669"/>
    <property type="project" value="InterPro"/>
</dbReference>
<evidence type="ECO:0000313" key="12">
    <source>
        <dbReference type="EMBL" id="AKT36061.1"/>
    </source>
</evidence>
<feature type="transmembrane region" description="Helical" evidence="11">
    <location>
        <begin position="373"/>
        <end position="392"/>
    </location>
</feature>
<dbReference type="PATRIC" id="fig|52.7.peg.187"/>
<dbReference type="InterPro" id="IPR005964">
    <property type="entry name" value="Glc/Gal_transptr_bac"/>
</dbReference>
<evidence type="ECO:0000256" key="6">
    <source>
        <dbReference type="ARBA" id="ARBA00022519"/>
    </source>
</evidence>
<evidence type="ECO:0000256" key="3">
    <source>
        <dbReference type="ARBA" id="ARBA00009120"/>
    </source>
</evidence>
<comment type="function">
    <text evidence="1">Intake of glucose and galactose.</text>
</comment>
<dbReference type="Proteomes" id="UP000067626">
    <property type="component" value="Chromosome"/>
</dbReference>
<comment type="subcellular location">
    <subcellularLocation>
        <location evidence="2">Cell inner membrane</location>
        <topology evidence="2">Multi-pass membrane protein</topology>
    </subcellularLocation>
</comment>
<accession>A0A0K1E5B7</accession>
<evidence type="ECO:0000256" key="7">
    <source>
        <dbReference type="ARBA" id="ARBA00022597"/>
    </source>
</evidence>
<feature type="transmembrane region" description="Helical" evidence="11">
    <location>
        <begin position="338"/>
        <end position="361"/>
    </location>
</feature>